<reference evidence="9 10" key="1">
    <citation type="submission" date="2019-03" db="EMBL/GenBank/DDBJ databases">
        <title>Sequencing the genomes of 1000 actinobacteria strains.</title>
        <authorList>
            <person name="Klenk H.-P."/>
        </authorList>
    </citation>
    <scope>NUCLEOTIDE SEQUENCE [LARGE SCALE GENOMIC DNA]</scope>
    <source>
        <strain evidence="9 10">DSM 44969</strain>
    </source>
</reference>
<sequence length="388" mass="44102">MESTTERRIIADIRQLIEGRTTAMADEVRRQPTSVYVDPERHVAERQVLFRRYPSAVALTAQVANPNDFVTTTVAGIPVIVVRGDDGVVRCLVNICRHRANRVCDEKSGNRRMFACQFHAWTYTTKGHCRSFVDREGFADIGREDFGLRELPCEERHGLVWCLPDADVPLDMAGYLGPVLDAELSDYDVGSQTLYASTRLEKPFNWKLGVDTFHEVFHLAFLHKKTVGPLFLGNLAAYEKIGLHHRFVPVRSTFPDVLARPEAEQELLPHAGVVYYVFPATFINWQMDHMEIWTVAPDARRDDACVITASMLVADPPSTERETRHWDRNWTMLRDSVMTEDFDTMEIIQSNIESGAVDELAFGRNEIGLQNFHRDLEAELARHAAGQS</sequence>
<feature type="domain" description="Rieske" evidence="8">
    <location>
        <begin position="56"/>
        <end position="162"/>
    </location>
</feature>
<dbReference type="InterPro" id="IPR036922">
    <property type="entry name" value="Rieske_2Fe-2S_sf"/>
</dbReference>
<dbReference type="Pfam" id="PF00355">
    <property type="entry name" value="Rieske"/>
    <property type="match status" value="1"/>
</dbReference>
<gene>
    <name evidence="9" type="ORF">EV378_3507</name>
</gene>
<keyword evidence="2" id="KW-0001">2Fe-2S</keyword>
<dbReference type="GO" id="GO:0004497">
    <property type="term" value="F:monooxygenase activity"/>
    <property type="evidence" value="ECO:0007669"/>
    <property type="project" value="UniProtKB-ARBA"/>
</dbReference>
<comment type="cofactor">
    <cofactor evidence="1">
        <name>Fe cation</name>
        <dbReference type="ChEBI" id="CHEBI:24875"/>
    </cofactor>
</comment>
<dbReference type="GO" id="GO:0051537">
    <property type="term" value="F:2 iron, 2 sulfur cluster binding"/>
    <property type="evidence" value="ECO:0007669"/>
    <property type="project" value="UniProtKB-KW"/>
</dbReference>
<protein>
    <submittedName>
        <fullName evidence="9">Phenylpropionate dioxygenase-like ring-hydroxylating dioxygenase large terminal subunit</fullName>
    </submittedName>
</protein>
<evidence type="ECO:0000259" key="8">
    <source>
        <dbReference type="PROSITE" id="PS51296"/>
    </source>
</evidence>
<dbReference type="PANTHER" id="PTHR43756:SF5">
    <property type="entry name" value="CHOLINE MONOOXYGENASE, CHLOROPLASTIC"/>
    <property type="match status" value="1"/>
</dbReference>
<keyword evidence="7" id="KW-0520">NAD</keyword>
<evidence type="ECO:0000313" key="9">
    <source>
        <dbReference type="EMBL" id="TCK27635.1"/>
    </source>
</evidence>
<dbReference type="PROSITE" id="PS51296">
    <property type="entry name" value="RIESKE"/>
    <property type="match status" value="1"/>
</dbReference>
<dbReference type="AlphaFoldDB" id="A0A4R1I216"/>
<dbReference type="PRINTS" id="PR00090">
    <property type="entry name" value="RNGDIOXGNASE"/>
</dbReference>
<evidence type="ECO:0000256" key="5">
    <source>
        <dbReference type="ARBA" id="ARBA00023004"/>
    </source>
</evidence>
<keyword evidence="5" id="KW-0408">Iron</keyword>
<dbReference type="Proteomes" id="UP000295560">
    <property type="component" value="Unassembled WGS sequence"/>
</dbReference>
<comment type="caution">
    <text evidence="9">The sequence shown here is derived from an EMBL/GenBank/DDBJ whole genome shotgun (WGS) entry which is preliminary data.</text>
</comment>
<dbReference type="OrthoDB" id="5243643at2"/>
<dbReference type="InterPro" id="IPR001663">
    <property type="entry name" value="Rng_hydr_dOase-A"/>
</dbReference>
<organism evidence="9 10">
    <name type="scientific">Pseudonocardia endophytica</name>
    <dbReference type="NCBI Taxonomy" id="401976"/>
    <lineage>
        <taxon>Bacteria</taxon>
        <taxon>Bacillati</taxon>
        <taxon>Actinomycetota</taxon>
        <taxon>Actinomycetes</taxon>
        <taxon>Pseudonocardiales</taxon>
        <taxon>Pseudonocardiaceae</taxon>
        <taxon>Pseudonocardia</taxon>
    </lineage>
</organism>
<dbReference type="Gene3D" id="2.102.10.10">
    <property type="entry name" value="Rieske [2Fe-2S] iron-sulphur domain"/>
    <property type="match status" value="1"/>
</dbReference>
<proteinExistence type="predicted"/>
<keyword evidence="10" id="KW-1185">Reference proteome</keyword>
<dbReference type="Gene3D" id="3.90.380.10">
    <property type="entry name" value="Naphthalene 1,2-dioxygenase Alpha Subunit, Chain A, domain 1"/>
    <property type="match status" value="2"/>
</dbReference>
<dbReference type="EMBL" id="SMFZ01000001">
    <property type="protein sequence ID" value="TCK27635.1"/>
    <property type="molecule type" value="Genomic_DNA"/>
</dbReference>
<dbReference type="RefSeq" id="WP_132426696.1">
    <property type="nucleotide sequence ID" value="NZ_SMFZ01000001.1"/>
</dbReference>
<evidence type="ECO:0000313" key="10">
    <source>
        <dbReference type="Proteomes" id="UP000295560"/>
    </source>
</evidence>
<accession>A0A4R1I216</accession>
<dbReference type="GO" id="GO:0016705">
    <property type="term" value="F:oxidoreductase activity, acting on paired donors, with incorporation or reduction of molecular oxygen"/>
    <property type="evidence" value="ECO:0007669"/>
    <property type="project" value="UniProtKB-ARBA"/>
</dbReference>
<evidence type="ECO:0000256" key="4">
    <source>
        <dbReference type="ARBA" id="ARBA00023002"/>
    </source>
</evidence>
<keyword evidence="4" id="KW-0560">Oxidoreductase</keyword>
<dbReference type="SUPFAM" id="SSF55961">
    <property type="entry name" value="Bet v1-like"/>
    <property type="match status" value="1"/>
</dbReference>
<dbReference type="InterPro" id="IPR015881">
    <property type="entry name" value="ARHD_Rieske_2Fe_2S"/>
</dbReference>
<keyword evidence="3" id="KW-0479">Metal-binding</keyword>
<evidence type="ECO:0000256" key="1">
    <source>
        <dbReference type="ARBA" id="ARBA00001962"/>
    </source>
</evidence>
<dbReference type="PANTHER" id="PTHR43756">
    <property type="entry name" value="CHOLINE MONOOXYGENASE, CHLOROPLASTIC"/>
    <property type="match status" value="1"/>
</dbReference>
<keyword evidence="9" id="KW-0223">Dioxygenase</keyword>
<dbReference type="GO" id="GO:0051213">
    <property type="term" value="F:dioxygenase activity"/>
    <property type="evidence" value="ECO:0007669"/>
    <property type="project" value="UniProtKB-KW"/>
</dbReference>
<dbReference type="PROSITE" id="PS00570">
    <property type="entry name" value="RING_HYDROXYL_ALPHA"/>
    <property type="match status" value="1"/>
</dbReference>
<dbReference type="Pfam" id="PF00848">
    <property type="entry name" value="Ring_hydroxyl_A"/>
    <property type="match status" value="1"/>
</dbReference>
<dbReference type="InterPro" id="IPR017941">
    <property type="entry name" value="Rieske_2Fe-2S"/>
</dbReference>
<evidence type="ECO:0000256" key="3">
    <source>
        <dbReference type="ARBA" id="ARBA00022723"/>
    </source>
</evidence>
<evidence type="ECO:0000256" key="6">
    <source>
        <dbReference type="ARBA" id="ARBA00023014"/>
    </source>
</evidence>
<dbReference type="GO" id="GO:0005506">
    <property type="term" value="F:iron ion binding"/>
    <property type="evidence" value="ECO:0007669"/>
    <property type="project" value="InterPro"/>
</dbReference>
<dbReference type="CDD" id="cd03469">
    <property type="entry name" value="Rieske_RO_Alpha_N"/>
    <property type="match status" value="1"/>
</dbReference>
<keyword evidence="6" id="KW-0411">Iron-sulfur</keyword>
<name>A0A4R1I216_PSEEN</name>
<dbReference type="SUPFAM" id="SSF50022">
    <property type="entry name" value="ISP domain"/>
    <property type="match status" value="1"/>
</dbReference>
<dbReference type="InterPro" id="IPR015879">
    <property type="entry name" value="Ring_hydroxy_dOase_asu_C_dom"/>
</dbReference>
<evidence type="ECO:0000256" key="2">
    <source>
        <dbReference type="ARBA" id="ARBA00022714"/>
    </source>
</evidence>
<evidence type="ECO:0000256" key="7">
    <source>
        <dbReference type="ARBA" id="ARBA00023027"/>
    </source>
</evidence>